<dbReference type="GO" id="GO:0000156">
    <property type="term" value="F:phosphorelay response regulator activity"/>
    <property type="evidence" value="ECO:0007669"/>
    <property type="project" value="TreeGrafter"/>
</dbReference>
<dbReference type="InterPro" id="IPR007891">
    <property type="entry name" value="CHASE3"/>
</dbReference>
<dbReference type="PROSITE" id="PS50109">
    <property type="entry name" value="HIS_KIN"/>
    <property type="match status" value="1"/>
</dbReference>
<feature type="transmembrane region" description="Helical" evidence="6">
    <location>
        <begin position="12"/>
        <end position="34"/>
    </location>
</feature>
<dbReference type="RefSeq" id="WP_210291827.1">
    <property type="nucleotide sequence ID" value="NZ_JACIEK010000009.1"/>
</dbReference>
<dbReference type="CDD" id="cd00082">
    <property type="entry name" value="HisKA"/>
    <property type="match status" value="1"/>
</dbReference>
<dbReference type="InterPro" id="IPR003594">
    <property type="entry name" value="HATPase_dom"/>
</dbReference>
<dbReference type="Proteomes" id="UP000542776">
    <property type="component" value="Unassembled WGS sequence"/>
</dbReference>
<organism evidence="8 9">
    <name type="scientific">Aureimonas pseudogalii</name>
    <dbReference type="NCBI Taxonomy" id="1744844"/>
    <lineage>
        <taxon>Bacteria</taxon>
        <taxon>Pseudomonadati</taxon>
        <taxon>Pseudomonadota</taxon>
        <taxon>Alphaproteobacteria</taxon>
        <taxon>Hyphomicrobiales</taxon>
        <taxon>Aurantimonadaceae</taxon>
        <taxon>Aureimonas</taxon>
    </lineage>
</organism>
<keyword evidence="5" id="KW-0418">Kinase</keyword>
<feature type="transmembrane region" description="Helical" evidence="6">
    <location>
        <begin position="184"/>
        <end position="204"/>
    </location>
</feature>
<dbReference type="Gene3D" id="3.30.565.10">
    <property type="entry name" value="Histidine kinase-like ATPase, C-terminal domain"/>
    <property type="match status" value="1"/>
</dbReference>
<dbReference type="PANTHER" id="PTHR42878">
    <property type="entry name" value="TWO-COMPONENT HISTIDINE KINASE"/>
    <property type="match status" value="1"/>
</dbReference>
<gene>
    <name evidence="8" type="ORF">GGR04_003253</name>
</gene>
<sequence>MRLTRNFGRFAVGAVTAGFALLVLVGLAIGWLVLKTQENTALVAHSLEVELSLAQFRTMAERVETSRRGFLLDPDENFARVFEETASQIPAALDRLHTLVADNSDQTDRFEQLEATSRQHLAILRQSIETRRTLPPGQAAPFAFDRTTQLIAGIREIGDEISGEERQLLAARTQRLNRAVATSYLVIGVGALVLAFVAGGTIWATRRVMRALKSSSERLAVLNGDLEGAVEARTAELQRANDEIQRFAYIVSHDLRSPLVNVMGFTSELESVTATLRRLVDRAEAEAPAILDEETRLAVREDLPEATGFIRSSTQKMDRLINAILRLSREGRRVLAPERLDMNAVIAGITESLQHRLSETGARVEVERLPAISSDRVAVEQIFSNLVENALKYGKAGQTSVVKIRGRRLGNRAVFEVEDNGRGIDPKDHDRVFDLFRRSGAQDQPGEGIGLAHVRALVYRLGGVISCDSALDAGATFRVSMLADLAIAEGAHAS</sequence>
<dbReference type="Pfam" id="PF05227">
    <property type="entry name" value="CHASE3"/>
    <property type="match status" value="1"/>
</dbReference>
<keyword evidence="6" id="KW-1133">Transmembrane helix</keyword>
<dbReference type="AlphaFoldDB" id="A0A7W6H6A5"/>
<evidence type="ECO:0000313" key="9">
    <source>
        <dbReference type="Proteomes" id="UP000542776"/>
    </source>
</evidence>
<dbReference type="InterPro" id="IPR036097">
    <property type="entry name" value="HisK_dim/P_sf"/>
</dbReference>
<keyword evidence="4" id="KW-0808">Transferase</keyword>
<dbReference type="EC" id="2.7.13.3" evidence="2"/>
<evidence type="ECO:0000256" key="5">
    <source>
        <dbReference type="ARBA" id="ARBA00022777"/>
    </source>
</evidence>
<dbReference type="GO" id="GO:0030295">
    <property type="term" value="F:protein kinase activator activity"/>
    <property type="evidence" value="ECO:0007669"/>
    <property type="project" value="TreeGrafter"/>
</dbReference>
<evidence type="ECO:0000256" key="6">
    <source>
        <dbReference type="SAM" id="Phobius"/>
    </source>
</evidence>
<evidence type="ECO:0000256" key="4">
    <source>
        <dbReference type="ARBA" id="ARBA00022679"/>
    </source>
</evidence>
<protein>
    <recommendedName>
        <fullName evidence="2">histidine kinase</fullName>
        <ecNumber evidence="2">2.7.13.3</ecNumber>
    </recommendedName>
</protein>
<proteinExistence type="predicted"/>
<accession>A0A7W6H6A5</accession>
<dbReference type="SMART" id="SM00388">
    <property type="entry name" value="HisKA"/>
    <property type="match status" value="1"/>
</dbReference>
<keyword evidence="9" id="KW-1185">Reference proteome</keyword>
<dbReference type="SUPFAM" id="SSF55874">
    <property type="entry name" value="ATPase domain of HSP90 chaperone/DNA topoisomerase II/histidine kinase"/>
    <property type="match status" value="1"/>
</dbReference>
<evidence type="ECO:0000259" key="7">
    <source>
        <dbReference type="PROSITE" id="PS50109"/>
    </source>
</evidence>
<evidence type="ECO:0000256" key="2">
    <source>
        <dbReference type="ARBA" id="ARBA00012438"/>
    </source>
</evidence>
<dbReference type="CDD" id="cd19410">
    <property type="entry name" value="HK9-like_sensor"/>
    <property type="match status" value="1"/>
</dbReference>
<evidence type="ECO:0000313" key="8">
    <source>
        <dbReference type="EMBL" id="MBB3999384.1"/>
    </source>
</evidence>
<comment type="caution">
    <text evidence="8">The sequence shown here is derived from an EMBL/GenBank/DDBJ whole genome shotgun (WGS) entry which is preliminary data.</text>
</comment>
<dbReference type="Pfam" id="PF02518">
    <property type="entry name" value="HATPase_c"/>
    <property type="match status" value="1"/>
</dbReference>
<keyword evidence="6" id="KW-0472">Membrane</keyword>
<dbReference type="GO" id="GO:0007234">
    <property type="term" value="P:osmosensory signaling via phosphorelay pathway"/>
    <property type="evidence" value="ECO:0007669"/>
    <property type="project" value="TreeGrafter"/>
</dbReference>
<dbReference type="InterPro" id="IPR005467">
    <property type="entry name" value="His_kinase_dom"/>
</dbReference>
<name>A0A7W6H6A5_9HYPH</name>
<dbReference type="PRINTS" id="PR00344">
    <property type="entry name" value="BCTRLSENSOR"/>
</dbReference>
<dbReference type="EMBL" id="JACIEK010000009">
    <property type="protein sequence ID" value="MBB3999384.1"/>
    <property type="molecule type" value="Genomic_DNA"/>
</dbReference>
<dbReference type="SMART" id="SM00387">
    <property type="entry name" value="HATPase_c"/>
    <property type="match status" value="1"/>
</dbReference>
<dbReference type="PANTHER" id="PTHR42878:SF15">
    <property type="entry name" value="BACTERIOPHYTOCHROME"/>
    <property type="match status" value="1"/>
</dbReference>
<dbReference type="InterPro" id="IPR004358">
    <property type="entry name" value="Sig_transdc_His_kin-like_C"/>
</dbReference>
<reference evidence="8 9" key="1">
    <citation type="submission" date="2020-08" db="EMBL/GenBank/DDBJ databases">
        <title>Genomic Encyclopedia of Type Strains, Phase IV (KMG-IV): sequencing the most valuable type-strain genomes for metagenomic binning, comparative biology and taxonomic classification.</title>
        <authorList>
            <person name="Goeker M."/>
        </authorList>
    </citation>
    <scope>NUCLEOTIDE SEQUENCE [LARGE SCALE GENOMIC DNA]</scope>
    <source>
        <strain evidence="8 9">DSM 102238</strain>
    </source>
</reference>
<comment type="catalytic activity">
    <reaction evidence="1">
        <text>ATP + protein L-histidine = ADP + protein N-phospho-L-histidine.</text>
        <dbReference type="EC" id="2.7.13.3"/>
    </reaction>
</comment>
<dbReference type="InterPro" id="IPR003661">
    <property type="entry name" value="HisK_dim/P_dom"/>
</dbReference>
<evidence type="ECO:0000256" key="3">
    <source>
        <dbReference type="ARBA" id="ARBA00022553"/>
    </source>
</evidence>
<dbReference type="GO" id="GO:0000155">
    <property type="term" value="F:phosphorelay sensor kinase activity"/>
    <property type="evidence" value="ECO:0007669"/>
    <property type="project" value="InterPro"/>
</dbReference>
<dbReference type="InterPro" id="IPR050351">
    <property type="entry name" value="BphY/WalK/GraS-like"/>
</dbReference>
<keyword evidence="6" id="KW-0812">Transmembrane</keyword>
<dbReference type="SUPFAM" id="SSF47384">
    <property type="entry name" value="Homodimeric domain of signal transducing histidine kinase"/>
    <property type="match status" value="1"/>
</dbReference>
<evidence type="ECO:0000256" key="1">
    <source>
        <dbReference type="ARBA" id="ARBA00000085"/>
    </source>
</evidence>
<feature type="domain" description="Histidine kinase" evidence="7">
    <location>
        <begin position="250"/>
        <end position="485"/>
    </location>
</feature>
<keyword evidence="3" id="KW-0597">Phosphoprotein</keyword>
<dbReference type="InterPro" id="IPR036890">
    <property type="entry name" value="HATPase_C_sf"/>
</dbReference>
<dbReference type="Gene3D" id="1.10.287.130">
    <property type="match status" value="1"/>
</dbReference>